<evidence type="ECO:0000256" key="5">
    <source>
        <dbReference type="ARBA" id="ARBA00022475"/>
    </source>
</evidence>
<evidence type="ECO:0000256" key="13">
    <source>
        <dbReference type="SAM" id="Phobius"/>
    </source>
</evidence>
<sequence>MSRYIDRFNATDRIVHWVVAISFFLLLLSGLGLFAHTFFGYFTLFGSPQQGILVHKWAGPVFFFASLLLFLRHAGDTIHFDADDRRWIAKFGGYLSRQRQEIPQDKFNAGQKLFGIFAIIAALVMGATGLIIWDPTAYGRGLTQFALMLHGLFFTLFMVGMVVHVYLATIGNPGTLEGMLWGRVTKGWAKKHASKWYQKIVKG</sequence>
<evidence type="ECO:0000256" key="2">
    <source>
        <dbReference type="ARBA" id="ARBA00004651"/>
    </source>
</evidence>
<dbReference type="GO" id="GO:0015944">
    <property type="term" value="P:formate oxidation"/>
    <property type="evidence" value="ECO:0007669"/>
    <property type="project" value="TreeGrafter"/>
</dbReference>
<evidence type="ECO:0000256" key="3">
    <source>
        <dbReference type="ARBA" id="ARBA00010747"/>
    </source>
</evidence>
<dbReference type="PATRIC" id="fig|1603606.3.peg.595"/>
<keyword evidence="4" id="KW-0813">Transport</keyword>
<dbReference type="GO" id="GO:0009055">
    <property type="term" value="F:electron transfer activity"/>
    <property type="evidence" value="ECO:0007669"/>
    <property type="project" value="InterPro"/>
</dbReference>
<keyword evidence="10 13" id="KW-1133">Transmembrane helix</keyword>
<evidence type="ECO:0000259" key="14">
    <source>
        <dbReference type="Pfam" id="PF01292"/>
    </source>
</evidence>
<dbReference type="NCBIfam" id="TIGR01583">
    <property type="entry name" value="formate-DH-gamm"/>
    <property type="match status" value="1"/>
</dbReference>
<dbReference type="GO" id="GO:0022904">
    <property type="term" value="P:respiratory electron transport chain"/>
    <property type="evidence" value="ECO:0007669"/>
    <property type="project" value="InterPro"/>
</dbReference>
<name>A0A0M5IR02_9BACT</name>
<comment type="cofactor">
    <cofactor evidence="1">
        <name>heme</name>
        <dbReference type="ChEBI" id="CHEBI:30413"/>
    </cofactor>
</comment>
<dbReference type="RefSeq" id="WP_053552268.1">
    <property type="nucleotide sequence ID" value="NZ_CP010802.1"/>
</dbReference>
<dbReference type="InterPro" id="IPR016174">
    <property type="entry name" value="Di-haem_cyt_TM"/>
</dbReference>
<dbReference type="GO" id="GO:0009326">
    <property type="term" value="C:formate dehydrogenase complex"/>
    <property type="evidence" value="ECO:0007669"/>
    <property type="project" value="InterPro"/>
</dbReference>
<evidence type="ECO:0000256" key="12">
    <source>
        <dbReference type="ARBA" id="ARBA00023136"/>
    </source>
</evidence>
<dbReference type="SUPFAM" id="SSF81342">
    <property type="entry name" value="Transmembrane di-heme cytochromes"/>
    <property type="match status" value="1"/>
</dbReference>
<keyword evidence="5" id="KW-1003">Cell membrane</keyword>
<keyword evidence="16" id="KW-1185">Reference proteome</keyword>
<evidence type="ECO:0000256" key="6">
    <source>
        <dbReference type="ARBA" id="ARBA00022617"/>
    </source>
</evidence>
<evidence type="ECO:0000256" key="7">
    <source>
        <dbReference type="ARBA" id="ARBA00022692"/>
    </source>
</evidence>
<dbReference type="PANTHER" id="PTHR30074">
    <property type="entry name" value="FORMATE DEHYDROGENASE, NITRATE-INDUCIBLE, CYTOCHROME B556 FDN SUBUNIT"/>
    <property type="match status" value="1"/>
</dbReference>
<feature type="transmembrane region" description="Helical" evidence="13">
    <location>
        <begin position="14"/>
        <end position="42"/>
    </location>
</feature>
<dbReference type="GO" id="GO:0005886">
    <property type="term" value="C:plasma membrane"/>
    <property type="evidence" value="ECO:0007669"/>
    <property type="project" value="UniProtKB-SubCell"/>
</dbReference>
<evidence type="ECO:0000256" key="11">
    <source>
        <dbReference type="ARBA" id="ARBA00023004"/>
    </source>
</evidence>
<evidence type="ECO:0000256" key="8">
    <source>
        <dbReference type="ARBA" id="ARBA00022723"/>
    </source>
</evidence>
<dbReference type="KEGG" id="des:DSOUD_0547"/>
<dbReference type="EMBL" id="CP010802">
    <property type="protein sequence ID" value="ALC15336.1"/>
    <property type="molecule type" value="Genomic_DNA"/>
</dbReference>
<keyword evidence="6" id="KW-0349">Heme</keyword>
<evidence type="ECO:0000256" key="10">
    <source>
        <dbReference type="ARBA" id="ARBA00022989"/>
    </source>
</evidence>
<keyword evidence="11" id="KW-0408">Iron</keyword>
<organism evidence="15 16">
    <name type="scientific">Desulfuromonas soudanensis</name>
    <dbReference type="NCBI Taxonomy" id="1603606"/>
    <lineage>
        <taxon>Bacteria</taxon>
        <taxon>Pseudomonadati</taxon>
        <taxon>Thermodesulfobacteriota</taxon>
        <taxon>Desulfuromonadia</taxon>
        <taxon>Desulfuromonadales</taxon>
        <taxon>Desulfuromonadaceae</taxon>
        <taxon>Desulfuromonas</taxon>
    </lineage>
</organism>
<keyword evidence="8" id="KW-0479">Metal-binding</keyword>
<keyword evidence="12 13" id="KW-0472">Membrane</keyword>
<dbReference type="AlphaFoldDB" id="A0A0M5IR02"/>
<comment type="subcellular location">
    <subcellularLocation>
        <location evidence="2">Cell membrane</location>
        <topology evidence="2">Multi-pass membrane protein</topology>
    </subcellularLocation>
</comment>
<dbReference type="InterPro" id="IPR051817">
    <property type="entry name" value="FDH_cytochrome_b556_subunit"/>
</dbReference>
<feature type="transmembrane region" description="Helical" evidence="13">
    <location>
        <begin position="145"/>
        <end position="167"/>
    </location>
</feature>
<keyword evidence="7 13" id="KW-0812">Transmembrane</keyword>
<dbReference type="Pfam" id="PF01292">
    <property type="entry name" value="Ni_hydr_CYTB"/>
    <property type="match status" value="1"/>
</dbReference>
<dbReference type="GO" id="GO:0008863">
    <property type="term" value="F:formate dehydrogenase (NAD+) activity"/>
    <property type="evidence" value="ECO:0007669"/>
    <property type="project" value="InterPro"/>
</dbReference>
<dbReference type="GO" id="GO:0046872">
    <property type="term" value="F:metal ion binding"/>
    <property type="evidence" value="ECO:0007669"/>
    <property type="project" value="UniProtKB-KW"/>
</dbReference>
<dbReference type="STRING" id="1603606.DSOUD_0547"/>
<comment type="similarity">
    <text evidence="3">Belongs to the formate dehydrogenase gamma subunit family.</text>
</comment>
<evidence type="ECO:0000256" key="1">
    <source>
        <dbReference type="ARBA" id="ARBA00001971"/>
    </source>
</evidence>
<proteinExistence type="inferred from homology"/>
<dbReference type="Proteomes" id="UP000057158">
    <property type="component" value="Chromosome"/>
</dbReference>
<gene>
    <name evidence="15" type="ORF">DSOUD_0547</name>
</gene>
<dbReference type="GO" id="GO:0036397">
    <property type="term" value="F:formate dehydrogenase (quinone) activity"/>
    <property type="evidence" value="ECO:0007669"/>
    <property type="project" value="TreeGrafter"/>
</dbReference>
<dbReference type="Gene3D" id="1.20.950.20">
    <property type="entry name" value="Transmembrane di-heme cytochromes, Chain C"/>
    <property type="match status" value="1"/>
</dbReference>
<evidence type="ECO:0000256" key="4">
    <source>
        <dbReference type="ARBA" id="ARBA00022448"/>
    </source>
</evidence>
<evidence type="ECO:0000256" key="9">
    <source>
        <dbReference type="ARBA" id="ARBA00022982"/>
    </source>
</evidence>
<evidence type="ECO:0000313" key="15">
    <source>
        <dbReference type="EMBL" id="ALC15336.1"/>
    </source>
</evidence>
<evidence type="ECO:0000313" key="16">
    <source>
        <dbReference type="Proteomes" id="UP000057158"/>
    </source>
</evidence>
<dbReference type="InterPro" id="IPR006471">
    <property type="entry name" value="Formate_DH_gsu"/>
</dbReference>
<dbReference type="InterPro" id="IPR011577">
    <property type="entry name" value="Cyt_b561_bac/Ni-Hgenase"/>
</dbReference>
<dbReference type="PANTHER" id="PTHR30074:SF6">
    <property type="entry name" value="FORMATE DEHYDROGENASE GAMMA SUBUNIT"/>
    <property type="match status" value="1"/>
</dbReference>
<reference evidence="15 16" key="1">
    <citation type="submission" date="2015-07" db="EMBL/GenBank/DDBJ databases">
        <title>Isolation and Genomic Characterization of a Novel Halophilic Metal-Reducing Deltaproteobacterium from the Deep Subsurface.</title>
        <authorList>
            <person name="Badalamenti J.P."/>
            <person name="Summers Z.M."/>
            <person name="Gralnick J.A."/>
            <person name="Bond D.R."/>
        </authorList>
    </citation>
    <scope>NUCLEOTIDE SEQUENCE [LARGE SCALE GENOMIC DNA]</scope>
    <source>
        <strain evidence="15 16">WTL</strain>
    </source>
</reference>
<dbReference type="GO" id="GO:0009061">
    <property type="term" value="P:anaerobic respiration"/>
    <property type="evidence" value="ECO:0007669"/>
    <property type="project" value="TreeGrafter"/>
</dbReference>
<feature type="transmembrane region" description="Helical" evidence="13">
    <location>
        <begin position="113"/>
        <end position="133"/>
    </location>
</feature>
<feature type="transmembrane region" description="Helical" evidence="13">
    <location>
        <begin position="54"/>
        <end position="71"/>
    </location>
</feature>
<accession>A0A0M5IR02</accession>
<keyword evidence="9" id="KW-0249">Electron transport</keyword>
<feature type="domain" description="Cytochrome b561 bacterial/Ni-hydrogenase" evidence="14">
    <location>
        <begin position="7"/>
        <end position="182"/>
    </location>
</feature>
<protein>
    <submittedName>
        <fullName evidence="15">Formate dehydrogenase, gamma subunit</fullName>
    </submittedName>
</protein>